<dbReference type="GO" id="GO:0005507">
    <property type="term" value="F:copper ion binding"/>
    <property type="evidence" value="ECO:0007669"/>
    <property type="project" value="InterPro"/>
</dbReference>
<gene>
    <name evidence="9" type="ORF">CYY_004798</name>
</gene>
<evidence type="ECO:0000256" key="1">
    <source>
        <dbReference type="ARBA" id="ARBA00010457"/>
    </source>
</evidence>
<dbReference type="InterPro" id="IPR018152">
    <property type="entry name" value="SOD_Cu/Zn_BS"/>
</dbReference>
<evidence type="ECO:0000259" key="8">
    <source>
        <dbReference type="Pfam" id="PF00080"/>
    </source>
</evidence>
<evidence type="ECO:0000313" key="9">
    <source>
        <dbReference type="EMBL" id="KAF2073910.1"/>
    </source>
</evidence>
<comment type="function">
    <text evidence="7">Destroys radicals which are normally produced within the cells and which are toxic to biological systems.</text>
</comment>
<comment type="cofactor">
    <cofactor evidence="7">
        <name>Cu cation</name>
        <dbReference type="ChEBI" id="CHEBI:23378"/>
    </cofactor>
    <text evidence="7">Binds 1 copper ion per subunit.</text>
</comment>
<protein>
    <recommendedName>
        <fullName evidence="7">Superoxide dismutase [Cu-Zn]</fullName>
        <ecNumber evidence="7">1.15.1.1</ecNumber>
    </recommendedName>
</protein>
<dbReference type="SUPFAM" id="SSF49329">
    <property type="entry name" value="Cu,Zn superoxide dismutase-like"/>
    <property type="match status" value="1"/>
</dbReference>
<dbReference type="InterPro" id="IPR024134">
    <property type="entry name" value="SOD_Cu/Zn_/chaperone"/>
</dbReference>
<comment type="catalytic activity">
    <reaction evidence="7">
        <text>2 superoxide + 2 H(+) = H2O2 + O2</text>
        <dbReference type="Rhea" id="RHEA:20696"/>
        <dbReference type="ChEBI" id="CHEBI:15378"/>
        <dbReference type="ChEBI" id="CHEBI:15379"/>
        <dbReference type="ChEBI" id="CHEBI:16240"/>
        <dbReference type="ChEBI" id="CHEBI:18421"/>
        <dbReference type="EC" id="1.15.1.1"/>
    </reaction>
</comment>
<dbReference type="Gene3D" id="2.60.40.200">
    <property type="entry name" value="Superoxide dismutase, copper/zinc binding domain"/>
    <property type="match status" value="1"/>
</dbReference>
<evidence type="ECO:0000313" key="10">
    <source>
        <dbReference type="Proteomes" id="UP000695562"/>
    </source>
</evidence>
<reference evidence="9" key="1">
    <citation type="submission" date="2020-01" db="EMBL/GenBank/DDBJ databases">
        <title>Development of genomics and gene disruption for Polysphondylium violaceum indicates a role for the polyketide synthase stlB in stalk morphogenesis.</title>
        <authorList>
            <person name="Narita B."/>
            <person name="Kawabe Y."/>
            <person name="Kin K."/>
            <person name="Saito T."/>
            <person name="Gibbs R."/>
            <person name="Kuspa A."/>
            <person name="Muzny D."/>
            <person name="Queller D."/>
            <person name="Richards S."/>
            <person name="Strassman J."/>
            <person name="Sucgang R."/>
            <person name="Worley K."/>
            <person name="Schaap P."/>
        </authorList>
    </citation>
    <scope>NUCLEOTIDE SEQUENCE</scope>
    <source>
        <strain evidence="9">QSvi11</strain>
    </source>
</reference>
<dbReference type="EMBL" id="AJWJ01000176">
    <property type="protein sequence ID" value="KAF2073910.1"/>
    <property type="molecule type" value="Genomic_DNA"/>
</dbReference>
<evidence type="ECO:0000256" key="4">
    <source>
        <dbReference type="ARBA" id="ARBA00022862"/>
    </source>
</evidence>
<keyword evidence="10" id="KW-1185">Reference proteome</keyword>
<dbReference type="PRINTS" id="PR00068">
    <property type="entry name" value="CUZNDISMTASE"/>
</dbReference>
<dbReference type="CDD" id="cd00305">
    <property type="entry name" value="Cu-Zn_Superoxide_Dismutase"/>
    <property type="match status" value="1"/>
</dbReference>
<comment type="similarity">
    <text evidence="1 7">Belongs to the Cu-Zn superoxide dismutase family.</text>
</comment>
<keyword evidence="2 7" id="KW-0479">Metal-binding</keyword>
<dbReference type="InterPro" id="IPR001424">
    <property type="entry name" value="SOD_Cu_Zn_dom"/>
</dbReference>
<dbReference type="InterPro" id="IPR036423">
    <property type="entry name" value="SOD-like_Cu/Zn_dom_sf"/>
</dbReference>
<dbReference type="FunFam" id="2.60.40.200:FF:000001">
    <property type="entry name" value="Superoxide dismutase [Cu-Zn]"/>
    <property type="match status" value="1"/>
</dbReference>
<dbReference type="PANTHER" id="PTHR10003">
    <property type="entry name" value="SUPEROXIDE DISMUTASE CU-ZN -RELATED"/>
    <property type="match status" value="1"/>
</dbReference>
<proteinExistence type="inferred from homology"/>
<evidence type="ECO:0000256" key="3">
    <source>
        <dbReference type="ARBA" id="ARBA00022833"/>
    </source>
</evidence>
<dbReference type="GO" id="GO:0004784">
    <property type="term" value="F:superoxide dismutase activity"/>
    <property type="evidence" value="ECO:0007669"/>
    <property type="project" value="UniProtKB-EC"/>
</dbReference>
<evidence type="ECO:0000256" key="6">
    <source>
        <dbReference type="ARBA" id="ARBA00023008"/>
    </source>
</evidence>
<dbReference type="Proteomes" id="UP000695562">
    <property type="component" value="Unassembled WGS sequence"/>
</dbReference>
<evidence type="ECO:0000256" key="5">
    <source>
        <dbReference type="ARBA" id="ARBA00023002"/>
    </source>
</evidence>
<comment type="cofactor">
    <cofactor evidence="7">
        <name>Zn(2+)</name>
        <dbReference type="ChEBI" id="CHEBI:29105"/>
    </cofactor>
    <text evidence="7">Binds 1 zinc ion per subunit.</text>
</comment>
<name>A0A8J4PVC7_9MYCE</name>
<dbReference type="EC" id="1.15.1.1" evidence="7"/>
<keyword evidence="3 7" id="KW-0862">Zinc</keyword>
<evidence type="ECO:0000256" key="2">
    <source>
        <dbReference type="ARBA" id="ARBA00022723"/>
    </source>
</evidence>
<keyword evidence="4" id="KW-0049">Antioxidant</keyword>
<accession>A0A8J4PVC7</accession>
<dbReference type="Pfam" id="PF00080">
    <property type="entry name" value="Sod_Cu"/>
    <property type="match status" value="1"/>
</dbReference>
<sequence>MTKAVCVIKGDTVQGTVKFTQENKDAPVTVDYEITGLAAGLHGFHVHAFGDTQQGCISAGPHFNPHGKEHGAPTDENRHVGDLGNIESQGPEGPTKGTITDKVISLFGEHSIVGRTMIVHADKDDLGQGGFEDSKTTGHAGARLGCGVIGLAQNL</sequence>
<dbReference type="AlphaFoldDB" id="A0A8J4PVC7"/>
<dbReference type="OrthoDB" id="14286at2759"/>
<evidence type="ECO:0000256" key="7">
    <source>
        <dbReference type="RuleBase" id="RU000393"/>
    </source>
</evidence>
<keyword evidence="5 7" id="KW-0560">Oxidoreductase</keyword>
<organism evidence="9 10">
    <name type="scientific">Polysphondylium violaceum</name>
    <dbReference type="NCBI Taxonomy" id="133409"/>
    <lineage>
        <taxon>Eukaryota</taxon>
        <taxon>Amoebozoa</taxon>
        <taxon>Evosea</taxon>
        <taxon>Eumycetozoa</taxon>
        <taxon>Dictyostelia</taxon>
        <taxon>Dictyosteliales</taxon>
        <taxon>Dictyosteliaceae</taxon>
        <taxon>Polysphondylium</taxon>
    </lineage>
</organism>
<dbReference type="PROSITE" id="PS00332">
    <property type="entry name" value="SOD_CU_ZN_2"/>
    <property type="match status" value="1"/>
</dbReference>
<feature type="domain" description="Superoxide dismutase copper/zinc binding" evidence="8">
    <location>
        <begin position="13"/>
        <end position="149"/>
    </location>
</feature>
<keyword evidence="6 7" id="KW-0186">Copper</keyword>
<comment type="caution">
    <text evidence="9">The sequence shown here is derived from an EMBL/GenBank/DDBJ whole genome shotgun (WGS) entry which is preliminary data.</text>
</comment>